<dbReference type="InterPro" id="IPR003717">
    <property type="entry name" value="RecO"/>
</dbReference>
<evidence type="ECO:0000256" key="7">
    <source>
        <dbReference type="HAMAP-Rule" id="MF_00201"/>
    </source>
</evidence>
<dbReference type="Gene3D" id="1.20.1440.120">
    <property type="entry name" value="Recombination protein O, C-terminal domain"/>
    <property type="match status" value="1"/>
</dbReference>
<dbReference type="InterPro" id="IPR012340">
    <property type="entry name" value="NA-bd_OB-fold"/>
</dbReference>
<comment type="caution">
    <text evidence="9">The sequence shown here is derived from an EMBL/GenBank/DDBJ whole genome shotgun (WGS) entry which is preliminary data.</text>
</comment>
<gene>
    <name evidence="7 9" type="primary">recO</name>
    <name evidence="9" type="ORF">I0Q91_02955</name>
</gene>
<dbReference type="GO" id="GO:0043590">
    <property type="term" value="C:bacterial nucleoid"/>
    <property type="evidence" value="ECO:0007669"/>
    <property type="project" value="TreeGrafter"/>
</dbReference>
<feature type="domain" description="DNA replication/recombination mediator RecO N-terminal" evidence="8">
    <location>
        <begin position="1"/>
        <end position="76"/>
    </location>
</feature>
<dbReference type="InterPro" id="IPR037278">
    <property type="entry name" value="ARFGAP/RecO"/>
</dbReference>
<evidence type="ECO:0000256" key="6">
    <source>
        <dbReference type="ARBA" id="ARBA00033409"/>
    </source>
</evidence>
<dbReference type="Gene3D" id="2.40.50.140">
    <property type="entry name" value="Nucleic acid-binding proteins"/>
    <property type="match status" value="1"/>
</dbReference>
<dbReference type="HAMAP" id="MF_00201">
    <property type="entry name" value="RecO"/>
    <property type="match status" value="1"/>
</dbReference>
<organism evidence="9 10">
    <name type="scientific">Halonatronomonas betaini</name>
    <dbReference type="NCBI Taxonomy" id="2778430"/>
    <lineage>
        <taxon>Bacteria</taxon>
        <taxon>Bacillati</taxon>
        <taxon>Bacillota</taxon>
        <taxon>Clostridia</taxon>
        <taxon>Halanaerobiales</taxon>
        <taxon>Halarsenatibacteraceae</taxon>
        <taxon>Halonatronomonas</taxon>
    </lineage>
</organism>
<keyword evidence="5 7" id="KW-0234">DNA repair</keyword>
<name>A0A931ASX0_9FIRM</name>
<dbReference type="RefSeq" id="WP_270452774.1">
    <property type="nucleotide sequence ID" value="NZ_JADPIE010000001.1"/>
</dbReference>
<dbReference type="InterPro" id="IPR042242">
    <property type="entry name" value="RecO_C"/>
</dbReference>
<accession>A0A931ASX0</accession>
<dbReference type="GO" id="GO:0006310">
    <property type="term" value="P:DNA recombination"/>
    <property type="evidence" value="ECO:0007669"/>
    <property type="project" value="UniProtKB-UniRule"/>
</dbReference>
<keyword evidence="10" id="KW-1185">Reference proteome</keyword>
<sequence length="252" mass="28693">MAEKVTEAVVLKRSDLGEKDQLVTFYTKDAGLLRLAFSGGKSFKSSYLGLVQSFNWLNLTYFQGEGLGKIIDVESKYNFPGVKNDYNKLSYGNYILEFYYLTGTAEKNPLYFNHLILSLIKLEGIERDIQFKKLMVIFNTAALSLLGYPLQLADCDNCQALSGNKDYYFLIDEGRFFCNKCNPASLNSEHSVSLNKNQVKFLLRSKAKGFGADKFPAIADNSFNKLNKLLLDFIKYHLDLDFKALSMLDLYR</sequence>
<dbReference type="GO" id="GO:0006302">
    <property type="term" value="P:double-strand break repair"/>
    <property type="evidence" value="ECO:0007669"/>
    <property type="project" value="TreeGrafter"/>
</dbReference>
<dbReference type="EMBL" id="JADPIE010000001">
    <property type="protein sequence ID" value="MBF8436029.1"/>
    <property type="molecule type" value="Genomic_DNA"/>
</dbReference>
<evidence type="ECO:0000256" key="3">
    <source>
        <dbReference type="ARBA" id="ARBA00022763"/>
    </source>
</evidence>
<dbReference type="Proteomes" id="UP000621436">
    <property type="component" value="Unassembled WGS sequence"/>
</dbReference>
<evidence type="ECO:0000256" key="4">
    <source>
        <dbReference type="ARBA" id="ARBA00023172"/>
    </source>
</evidence>
<comment type="similarity">
    <text evidence="1 7">Belongs to the RecO family.</text>
</comment>
<dbReference type="AlphaFoldDB" id="A0A931ASX0"/>
<evidence type="ECO:0000256" key="5">
    <source>
        <dbReference type="ARBA" id="ARBA00023204"/>
    </source>
</evidence>
<dbReference type="SUPFAM" id="SSF57863">
    <property type="entry name" value="ArfGap/RecO-like zinc finger"/>
    <property type="match status" value="1"/>
</dbReference>
<dbReference type="NCBIfam" id="TIGR00613">
    <property type="entry name" value="reco"/>
    <property type="match status" value="1"/>
</dbReference>
<evidence type="ECO:0000256" key="1">
    <source>
        <dbReference type="ARBA" id="ARBA00007452"/>
    </source>
</evidence>
<reference evidence="9" key="1">
    <citation type="submission" date="2020-11" db="EMBL/GenBank/DDBJ databases">
        <title>Halonatronomonas betainensis gen. nov., sp. nov. a novel haloalkaliphilic representative of the family Halanaerobiacae capable of betaine degradation.</title>
        <authorList>
            <person name="Boltyanskaya Y."/>
            <person name="Kevbrin V."/>
            <person name="Detkova E."/>
            <person name="Grouzdev D.S."/>
            <person name="Koziaeva V."/>
            <person name="Zhilina T."/>
        </authorList>
    </citation>
    <scope>NUCLEOTIDE SEQUENCE</scope>
    <source>
        <strain evidence="9">Z-7014</strain>
    </source>
</reference>
<dbReference type="InterPro" id="IPR022572">
    <property type="entry name" value="DNA_rep/recomb_RecO_N"/>
</dbReference>
<keyword evidence="3 7" id="KW-0227">DNA damage</keyword>
<dbReference type="SUPFAM" id="SSF50249">
    <property type="entry name" value="Nucleic acid-binding proteins"/>
    <property type="match status" value="1"/>
</dbReference>
<evidence type="ECO:0000259" key="8">
    <source>
        <dbReference type="Pfam" id="PF11967"/>
    </source>
</evidence>
<keyword evidence="4 7" id="KW-0233">DNA recombination</keyword>
<dbReference type="Pfam" id="PF02565">
    <property type="entry name" value="RecO_C"/>
    <property type="match status" value="1"/>
</dbReference>
<dbReference type="PANTHER" id="PTHR33991:SF1">
    <property type="entry name" value="DNA REPAIR PROTEIN RECO"/>
    <property type="match status" value="1"/>
</dbReference>
<evidence type="ECO:0000256" key="2">
    <source>
        <dbReference type="ARBA" id="ARBA00021310"/>
    </source>
</evidence>
<proteinExistence type="inferred from homology"/>
<comment type="function">
    <text evidence="7">Involved in DNA repair and RecF pathway recombination.</text>
</comment>
<evidence type="ECO:0000313" key="9">
    <source>
        <dbReference type="EMBL" id="MBF8436029.1"/>
    </source>
</evidence>
<dbReference type="Pfam" id="PF11967">
    <property type="entry name" value="RecO_N"/>
    <property type="match status" value="1"/>
</dbReference>
<dbReference type="PANTHER" id="PTHR33991">
    <property type="entry name" value="DNA REPAIR PROTEIN RECO"/>
    <property type="match status" value="1"/>
</dbReference>
<protein>
    <recommendedName>
        <fullName evidence="2 7">DNA repair protein RecO</fullName>
    </recommendedName>
    <alternativeName>
        <fullName evidence="6 7">Recombination protein O</fullName>
    </alternativeName>
</protein>
<evidence type="ECO:0000313" key="10">
    <source>
        <dbReference type="Proteomes" id="UP000621436"/>
    </source>
</evidence>